<feature type="region of interest" description="Disordered" evidence="1">
    <location>
        <begin position="26"/>
        <end position="60"/>
    </location>
</feature>
<protein>
    <submittedName>
        <fullName evidence="2">Uncharacterized protein</fullName>
    </submittedName>
</protein>
<feature type="compositionally biased region" description="Low complexity" evidence="1">
    <location>
        <begin position="26"/>
        <end position="38"/>
    </location>
</feature>
<sequence>MPGFNGLQRIRKTGAAVSVPLQCQTSSPVSRLASLSPSLSPPPPSQAASKHRKQTSVKHKKVKVVENDEDNSDEFARLPKKQKTAHLVTTEETQETPDIIRRYEMLLTSTKMITRITNGIEYLYQAARTLPRHVGVCVNYTYVLTEGLHREGEWTQDELELQDLTWSPWWEAFVYFDGISRHFPGLSDNIMELRQRPELVGHLARWMSSVAGKARGDDISRLKDKVVSLADLSDTSGLKAKSSRGFKHPETGRLLCPIKRLGEYDADPEKSEPQPFCRMVRDQKAGHARVRSADYPLFMYNMNEYVPGKLIPGFLKSTFLVDCTRVVFTGPSSTSGLDMSSKTKGKPPVCRALNMMSINFINIVYIAILARFCLNSQSDYQDRDIDFSNKDFMSNLMTISLKSEKWHEEICSWYTRQLFQRCSEDSDGDEGSGPSAHELLLAELAEEQEFENQNQKAPRAEAEKDSALADDNISEGHGEQNIGHGSLSRCDEDQDAEGSKSDEEVD</sequence>
<dbReference type="InterPro" id="IPR046521">
    <property type="entry name" value="DUF6698"/>
</dbReference>
<evidence type="ECO:0000313" key="2">
    <source>
        <dbReference type="EMBL" id="CDO69784.1"/>
    </source>
</evidence>
<reference evidence="2" key="1">
    <citation type="submission" date="2014-01" db="EMBL/GenBank/DDBJ databases">
        <title>The genome of the white-rot fungus Pycnoporus cinnabarinus: a basidiomycete model with a versatile arsenal for lignocellulosic biomass breakdown.</title>
        <authorList>
            <person name="Levasseur A."/>
            <person name="Lomascolo A."/>
            <person name="Ruiz-Duenas F.J."/>
            <person name="Uzan E."/>
            <person name="Piumi F."/>
            <person name="Kues U."/>
            <person name="Ram A.F.J."/>
            <person name="Murat C."/>
            <person name="Haon M."/>
            <person name="Benoit I."/>
            <person name="Arfi Y."/>
            <person name="Chevret D."/>
            <person name="Drula E."/>
            <person name="Kwon M.J."/>
            <person name="Gouret P."/>
            <person name="Lesage-Meessen L."/>
            <person name="Lombard V."/>
            <person name="Mariette J."/>
            <person name="Noirot C."/>
            <person name="Park J."/>
            <person name="Patyshakuliyeva A."/>
            <person name="Wieneger R.A.B."/>
            <person name="Wosten H.A.B."/>
            <person name="Martin F."/>
            <person name="Coutinho P.M."/>
            <person name="de Vries R."/>
            <person name="Martinez A.T."/>
            <person name="Klopp C."/>
            <person name="Pontarotti P."/>
            <person name="Henrissat B."/>
            <person name="Record E."/>
        </authorList>
    </citation>
    <scope>NUCLEOTIDE SEQUENCE [LARGE SCALE GENOMIC DNA]</scope>
    <source>
        <strain evidence="2">BRFM137</strain>
    </source>
</reference>
<dbReference type="HOGENOM" id="CLU_597358_0_0_1"/>
<dbReference type="STRING" id="5643.A0A060SC00"/>
<proteinExistence type="predicted"/>
<feature type="compositionally biased region" description="Basic and acidic residues" evidence="1">
    <location>
        <begin position="458"/>
        <end position="467"/>
    </location>
</feature>
<dbReference type="Proteomes" id="UP000029665">
    <property type="component" value="Unassembled WGS sequence"/>
</dbReference>
<evidence type="ECO:0000256" key="1">
    <source>
        <dbReference type="SAM" id="MobiDB-lite"/>
    </source>
</evidence>
<keyword evidence="3" id="KW-1185">Reference proteome</keyword>
<dbReference type="OrthoDB" id="2751948at2759"/>
<gene>
    <name evidence="2" type="ORF">BN946_scf184766.g29</name>
</gene>
<feature type="region of interest" description="Disordered" evidence="1">
    <location>
        <begin position="444"/>
        <end position="506"/>
    </location>
</feature>
<feature type="compositionally biased region" description="Basic and acidic residues" evidence="1">
    <location>
        <begin position="497"/>
        <end position="506"/>
    </location>
</feature>
<dbReference type="EMBL" id="CCBP010000055">
    <property type="protein sequence ID" value="CDO69784.1"/>
    <property type="molecule type" value="Genomic_DNA"/>
</dbReference>
<feature type="compositionally biased region" description="Basic residues" evidence="1">
    <location>
        <begin position="49"/>
        <end position="60"/>
    </location>
</feature>
<dbReference type="AlphaFoldDB" id="A0A060SC00"/>
<accession>A0A060SC00</accession>
<dbReference type="OMA" id="KWPLVMY"/>
<dbReference type="Pfam" id="PF20414">
    <property type="entry name" value="DUF6698"/>
    <property type="match status" value="1"/>
</dbReference>
<comment type="caution">
    <text evidence="2">The sequence shown here is derived from an EMBL/GenBank/DDBJ whole genome shotgun (WGS) entry which is preliminary data.</text>
</comment>
<organism evidence="2 3">
    <name type="scientific">Pycnoporus cinnabarinus</name>
    <name type="common">Cinnabar-red polypore</name>
    <name type="synonym">Trametes cinnabarina</name>
    <dbReference type="NCBI Taxonomy" id="5643"/>
    <lineage>
        <taxon>Eukaryota</taxon>
        <taxon>Fungi</taxon>
        <taxon>Dikarya</taxon>
        <taxon>Basidiomycota</taxon>
        <taxon>Agaricomycotina</taxon>
        <taxon>Agaricomycetes</taxon>
        <taxon>Polyporales</taxon>
        <taxon>Polyporaceae</taxon>
        <taxon>Trametes</taxon>
    </lineage>
</organism>
<evidence type="ECO:0000313" key="3">
    <source>
        <dbReference type="Proteomes" id="UP000029665"/>
    </source>
</evidence>
<name>A0A060SC00_PYCCI</name>